<keyword evidence="1" id="KW-0812">Transmembrane</keyword>
<feature type="transmembrane region" description="Helical" evidence="1">
    <location>
        <begin position="128"/>
        <end position="151"/>
    </location>
</feature>
<accession>A0A6A4LAN5</accession>
<keyword evidence="1" id="KW-1133">Transmembrane helix</keyword>
<evidence type="ECO:0000256" key="1">
    <source>
        <dbReference type="SAM" id="Phobius"/>
    </source>
</evidence>
<keyword evidence="1" id="KW-0472">Membrane</keyword>
<keyword evidence="3" id="KW-1185">Reference proteome</keyword>
<name>A0A6A4LAN5_9ERIC</name>
<protein>
    <submittedName>
        <fullName evidence="2">Uncharacterized protein</fullName>
    </submittedName>
</protein>
<sequence length="196" mass="22113">MSPNVAKYKLSWHYHPRHGLDFELLELNDLIRSGSSLKLICSMWVNLPSTLTWTRLAPCALQGDSDLVGHILSWSRLRPAQDVKSVLDPGYKLDESTSLGHGCIVDIMAMSIEDVNERLHVARNASKFGWFVTFLVLAVVSTAGIAGYVFYKYRLRSYMDSEIMAIMSQYMPLDSQKINQVVHHDSEPLRQGSVVV</sequence>
<proteinExistence type="predicted"/>
<organism evidence="2 3">
    <name type="scientific">Rhododendron williamsianum</name>
    <dbReference type="NCBI Taxonomy" id="262921"/>
    <lineage>
        <taxon>Eukaryota</taxon>
        <taxon>Viridiplantae</taxon>
        <taxon>Streptophyta</taxon>
        <taxon>Embryophyta</taxon>
        <taxon>Tracheophyta</taxon>
        <taxon>Spermatophyta</taxon>
        <taxon>Magnoliopsida</taxon>
        <taxon>eudicotyledons</taxon>
        <taxon>Gunneridae</taxon>
        <taxon>Pentapetalae</taxon>
        <taxon>asterids</taxon>
        <taxon>Ericales</taxon>
        <taxon>Ericaceae</taxon>
        <taxon>Ericoideae</taxon>
        <taxon>Rhodoreae</taxon>
        <taxon>Rhododendron</taxon>
    </lineage>
</organism>
<dbReference type="Proteomes" id="UP000428333">
    <property type="component" value="Linkage Group LG09"/>
</dbReference>
<evidence type="ECO:0000313" key="3">
    <source>
        <dbReference type="Proteomes" id="UP000428333"/>
    </source>
</evidence>
<evidence type="ECO:0000313" key="2">
    <source>
        <dbReference type="EMBL" id="KAE9452369.1"/>
    </source>
</evidence>
<dbReference type="EMBL" id="QEFC01002420">
    <property type="protein sequence ID" value="KAE9452369.1"/>
    <property type="molecule type" value="Genomic_DNA"/>
</dbReference>
<dbReference type="AlphaFoldDB" id="A0A6A4LAN5"/>
<comment type="caution">
    <text evidence="2">The sequence shown here is derived from an EMBL/GenBank/DDBJ whole genome shotgun (WGS) entry which is preliminary data.</text>
</comment>
<feature type="non-terminal residue" evidence="2">
    <location>
        <position position="1"/>
    </location>
</feature>
<reference evidence="2 3" key="1">
    <citation type="journal article" date="2019" name="Genome Biol. Evol.">
        <title>The Rhododendron genome and chromosomal organization provide insight into shared whole-genome duplications across the heath family (Ericaceae).</title>
        <authorList>
            <person name="Soza V.L."/>
            <person name="Lindsley D."/>
            <person name="Waalkes A."/>
            <person name="Ramage E."/>
            <person name="Patwardhan R.P."/>
            <person name="Burton J.N."/>
            <person name="Adey A."/>
            <person name="Kumar A."/>
            <person name="Qiu R."/>
            <person name="Shendure J."/>
            <person name="Hall B."/>
        </authorList>
    </citation>
    <scope>NUCLEOTIDE SEQUENCE [LARGE SCALE GENOMIC DNA]</scope>
    <source>
        <strain evidence="2">RSF 1966-606</strain>
    </source>
</reference>
<gene>
    <name evidence="2" type="ORF">C3L33_15734</name>
</gene>
<dbReference type="OrthoDB" id="1650255at2759"/>